<evidence type="ECO:0000313" key="1">
    <source>
        <dbReference type="EMBL" id="CAL4182293.1"/>
    </source>
</evidence>
<dbReference type="EMBL" id="CAXKWB010059901">
    <property type="protein sequence ID" value="CAL4182293.1"/>
    <property type="molecule type" value="Genomic_DNA"/>
</dbReference>
<name>A0AAV2SDY5_MEGNR</name>
<organism evidence="1 2">
    <name type="scientific">Meganyctiphanes norvegica</name>
    <name type="common">Northern krill</name>
    <name type="synonym">Thysanopoda norvegica</name>
    <dbReference type="NCBI Taxonomy" id="48144"/>
    <lineage>
        <taxon>Eukaryota</taxon>
        <taxon>Metazoa</taxon>
        <taxon>Ecdysozoa</taxon>
        <taxon>Arthropoda</taxon>
        <taxon>Crustacea</taxon>
        <taxon>Multicrustacea</taxon>
        <taxon>Malacostraca</taxon>
        <taxon>Eumalacostraca</taxon>
        <taxon>Eucarida</taxon>
        <taxon>Euphausiacea</taxon>
        <taxon>Euphausiidae</taxon>
        <taxon>Meganyctiphanes</taxon>
    </lineage>
</organism>
<evidence type="ECO:0000313" key="2">
    <source>
        <dbReference type="Proteomes" id="UP001497623"/>
    </source>
</evidence>
<feature type="non-terminal residue" evidence="1">
    <location>
        <position position="1"/>
    </location>
</feature>
<dbReference type="AlphaFoldDB" id="A0AAV2SDY5"/>
<feature type="non-terminal residue" evidence="1">
    <location>
        <position position="143"/>
    </location>
</feature>
<accession>A0AAV2SDY5</accession>
<comment type="caution">
    <text evidence="1">The sequence shown here is derived from an EMBL/GenBank/DDBJ whole genome shotgun (WGS) entry which is preliminary data.</text>
</comment>
<reference evidence="1 2" key="1">
    <citation type="submission" date="2024-05" db="EMBL/GenBank/DDBJ databases">
        <authorList>
            <person name="Wallberg A."/>
        </authorList>
    </citation>
    <scope>NUCLEOTIDE SEQUENCE [LARGE SCALE GENOMIC DNA]</scope>
</reference>
<proteinExistence type="predicted"/>
<keyword evidence="2" id="KW-1185">Reference proteome</keyword>
<sequence length="143" mass="16712">TDLSDHLFLHPPARDYKTQKMEVLSISNENSENFRMFQTSGAHDFNVENTTVNEKYSSTSAEANKNMEEIKDDREAEIVEEIKEEIIKEEIKVEIDEEILEENLEEIIKENIKDEIDEEIIEEITSDPLNIEDIKPDAMFVYT</sequence>
<gene>
    <name evidence="1" type="ORF">MNOR_LOCUS35553</name>
</gene>
<protein>
    <submittedName>
        <fullName evidence="1">Uncharacterized protein</fullName>
    </submittedName>
</protein>
<dbReference type="Proteomes" id="UP001497623">
    <property type="component" value="Unassembled WGS sequence"/>
</dbReference>